<protein>
    <recommendedName>
        <fullName evidence="4">Outer dense fiber protein 3</fullName>
    </recommendedName>
</protein>
<feature type="region of interest" description="Disordered" evidence="1">
    <location>
        <begin position="375"/>
        <end position="460"/>
    </location>
</feature>
<proteinExistence type="predicted"/>
<sequence length="508" mass="55649">MATSGANVSEDQLEELFDSYASSSTSLGDRTRCTKPRRSPMGSYIVPKGGKPLTSLARDCIPAPSDYSPKIDLIKPSAQKYSIAGPWRTSKRDNFLPSPADYHTESDIIWNHKSTTIKGKGKMCVTGQDPMNNSIGPASYKVENFATGRDGRKIRIADRETVSTGPPDKLVQPVDTHGHNTPGPNHRPNSSYWGRGPKKSIGTRLKEKRVDRPGPGPAEYTIHDLNDPKIEKAGFKYSFGIRFPSPLQWRLATHDDSPAPNTYNLGTTVGSAIAKSISGRQPVLKNDFVPAPNKYHLPDKMQTSSRSCTMTYRSFDCYEGPHPSPAHYTINKVSLKKAPAYSLRLRLKYHAGEDCSTNPAPGEYCKIKKFTDNDGPAYSMGKRGRSAKNDVPGPNHYSAAKCTVPPNAKKTPSFSISKRFEAPDSKKNSPGPAAYSVKPPQQGPSYSMTKRPKSKKKMNTPAANSYCLKFGQNVKGLHTGPKATLKSRASPFVYSGINKQQIVEPSIL</sequence>
<keyword evidence="3" id="KW-1185">Reference proteome</keyword>
<dbReference type="Pfam" id="PF07004">
    <property type="entry name" value="SHIPPO-rpt"/>
    <property type="match status" value="5"/>
</dbReference>
<dbReference type="Proteomes" id="UP000749559">
    <property type="component" value="Unassembled WGS sequence"/>
</dbReference>
<accession>A0A8S4NLU5</accession>
<comment type="caution">
    <text evidence="2">The sequence shown here is derived from an EMBL/GenBank/DDBJ whole genome shotgun (WGS) entry which is preliminary data.</text>
</comment>
<evidence type="ECO:0000313" key="2">
    <source>
        <dbReference type="EMBL" id="CAH1782578.1"/>
    </source>
</evidence>
<evidence type="ECO:0008006" key="4">
    <source>
        <dbReference type="Google" id="ProtNLM"/>
    </source>
</evidence>
<dbReference type="PANTHER" id="PTHR21580">
    <property type="entry name" value="SHIPPO-1-RELATED"/>
    <property type="match status" value="1"/>
</dbReference>
<dbReference type="PANTHER" id="PTHR21580:SF28">
    <property type="entry name" value="BOREALIN N-TERMINAL DOMAIN-CONTAINING PROTEIN-RELATED"/>
    <property type="match status" value="1"/>
</dbReference>
<evidence type="ECO:0000256" key="1">
    <source>
        <dbReference type="SAM" id="MobiDB-lite"/>
    </source>
</evidence>
<dbReference type="AlphaFoldDB" id="A0A8S4NLU5"/>
<evidence type="ECO:0000313" key="3">
    <source>
        <dbReference type="Proteomes" id="UP000749559"/>
    </source>
</evidence>
<feature type="compositionally biased region" description="Basic and acidic residues" evidence="1">
    <location>
        <begin position="418"/>
        <end position="427"/>
    </location>
</feature>
<dbReference type="InterPro" id="IPR010736">
    <property type="entry name" value="SHIPPO-rpt"/>
</dbReference>
<reference evidence="2" key="1">
    <citation type="submission" date="2022-03" db="EMBL/GenBank/DDBJ databases">
        <authorList>
            <person name="Martin C."/>
        </authorList>
    </citation>
    <scope>NUCLEOTIDE SEQUENCE</scope>
</reference>
<name>A0A8S4NLU5_OWEFU</name>
<feature type="region of interest" description="Disordered" evidence="1">
    <location>
        <begin position="20"/>
        <end position="42"/>
    </location>
</feature>
<dbReference type="InterPro" id="IPR051291">
    <property type="entry name" value="CIMAP"/>
</dbReference>
<feature type="region of interest" description="Disordered" evidence="1">
    <location>
        <begin position="162"/>
        <end position="201"/>
    </location>
</feature>
<dbReference type="EMBL" id="CAIIXF020000005">
    <property type="protein sequence ID" value="CAH1782578.1"/>
    <property type="molecule type" value="Genomic_DNA"/>
</dbReference>
<gene>
    <name evidence="2" type="ORF">OFUS_LOCUS9011</name>
</gene>
<organism evidence="2 3">
    <name type="scientific">Owenia fusiformis</name>
    <name type="common">Polychaete worm</name>
    <dbReference type="NCBI Taxonomy" id="6347"/>
    <lineage>
        <taxon>Eukaryota</taxon>
        <taxon>Metazoa</taxon>
        <taxon>Spiralia</taxon>
        <taxon>Lophotrochozoa</taxon>
        <taxon>Annelida</taxon>
        <taxon>Polychaeta</taxon>
        <taxon>Sedentaria</taxon>
        <taxon>Canalipalpata</taxon>
        <taxon>Sabellida</taxon>
        <taxon>Oweniida</taxon>
        <taxon>Oweniidae</taxon>
        <taxon>Owenia</taxon>
    </lineage>
</organism>
<dbReference type="OrthoDB" id="429991at2759"/>